<keyword evidence="2" id="KW-1185">Reference proteome</keyword>
<evidence type="ECO:0000313" key="1">
    <source>
        <dbReference type="EMBL" id="OEJ21209.1"/>
    </source>
</evidence>
<sequence length="70" mass="7729">MASCETCRHDWLLSCITAMTYGSAFFLLLPGGEERRIHAAVPSVDDKERDGQERVEVLFLGEGTVPSDLT</sequence>
<gene>
    <name evidence="1" type="ORF">AS594_36855</name>
</gene>
<dbReference type="RefSeq" id="WP_069931729.1">
    <property type="nucleotide sequence ID" value="NZ_MEHI01000008.1"/>
</dbReference>
<proteinExistence type="predicted"/>
<protein>
    <submittedName>
        <fullName evidence="1">Uncharacterized protein</fullName>
    </submittedName>
</protein>
<evidence type="ECO:0000313" key="2">
    <source>
        <dbReference type="Proteomes" id="UP000095759"/>
    </source>
</evidence>
<organism evidence="1 2">
    <name type="scientific">Streptomyces agglomeratus</name>
    <dbReference type="NCBI Taxonomy" id="285458"/>
    <lineage>
        <taxon>Bacteria</taxon>
        <taxon>Bacillati</taxon>
        <taxon>Actinomycetota</taxon>
        <taxon>Actinomycetes</taxon>
        <taxon>Kitasatosporales</taxon>
        <taxon>Streptomycetaceae</taxon>
        <taxon>Streptomyces</taxon>
    </lineage>
</organism>
<comment type="caution">
    <text evidence="1">The sequence shown here is derived from an EMBL/GenBank/DDBJ whole genome shotgun (WGS) entry which is preliminary data.</text>
</comment>
<dbReference type="AlphaFoldDB" id="A0A1E5NY63"/>
<dbReference type="OrthoDB" id="4258873at2"/>
<name>A0A1E5NY63_9ACTN</name>
<dbReference type="EMBL" id="MEHJ01000002">
    <property type="protein sequence ID" value="OEJ21209.1"/>
    <property type="molecule type" value="Genomic_DNA"/>
</dbReference>
<reference evidence="1 2" key="1">
    <citation type="submission" date="2016-08" db="EMBL/GenBank/DDBJ databases">
        <title>Complete genome sequence of Streptomyces agglomeratus strain 6-3-2, a novel anti-MRSA actinomycete isolated from Wuli of Tebit, China.</title>
        <authorList>
            <person name="Chen X."/>
        </authorList>
    </citation>
    <scope>NUCLEOTIDE SEQUENCE [LARGE SCALE GENOMIC DNA]</scope>
    <source>
        <strain evidence="1 2">6-3-2</strain>
    </source>
</reference>
<dbReference type="Proteomes" id="UP000095759">
    <property type="component" value="Unassembled WGS sequence"/>
</dbReference>
<accession>A0A1E5NY63</accession>